<comment type="similarity">
    <text evidence="2">Belongs to the bacterial ribosomal protein bL27 family.</text>
</comment>
<evidence type="ECO:0000256" key="5">
    <source>
        <dbReference type="ARBA" id="ARBA00023274"/>
    </source>
</evidence>
<keyword evidence="3 8" id="KW-0689">Ribosomal protein</keyword>
<dbReference type="GO" id="GO:0005762">
    <property type="term" value="C:mitochondrial large ribosomal subunit"/>
    <property type="evidence" value="ECO:0007669"/>
    <property type="project" value="TreeGrafter"/>
</dbReference>
<dbReference type="STRING" id="1447883.A0A2B7XLG7"/>
<dbReference type="PRINTS" id="PR00063">
    <property type="entry name" value="RIBOSOMALL27"/>
</dbReference>
<evidence type="ECO:0000256" key="3">
    <source>
        <dbReference type="ARBA" id="ARBA00022980"/>
    </source>
</evidence>
<evidence type="ECO:0000256" key="6">
    <source>
        <dbReference type="ARBA" id="ARBA00035267"/>
    </source>
</evidence>
<evidence type="ECO:0000256" key="7">
    <source>
        <dbReference type="SAM" id="MobiDB-lite"/>
    </source>
</evidence>
<sequence>MLQPKFRAPLRVLDSFFSSSLRRSQLIQSRIPSAATANSTITKPSTFLQQPYLSLLPRTQVRYASHATQGAANSKSKNTAGRRLGAKKTGDQYVIPGNIIFRQRGSKWFPGENCGMGRDHTIFAREAGYVKYYKDPGLHPDKRYIGVALCKEDKFPLSKSAPRKRRLNMAPVPRQVEEEEGSGVEVTVVNSEDGKMPPKVLTLRPGYMYREANWQIGRVAEKAGITVKEWKRKDRWTAWRKKHARAKRAALQKDLKSRKKKAKAKK</sequence>
<comment type="subcellular location">
    <subcellularLocation>
        <location evidence="1">Mitochondrion</location>
    </subcellularLocation>
</comment>
<gene>
    <name evidence="8" type="ORF">AJ80_07682</name>
</gene>
<keyword evidence="5" id="KW-0687">Ribonucleoprotein</keyword>
<evidence type="ECO:0000313" key="9">
    <source>
        <dbReference type="Proteomes" id="UP000224634"/>
    </source>
</evidence>
<accession>A0A2B7XLG7</accession>
<dbReference type="OrthoDB" id="1867012at2759"/>
<keyword evidence="4" id="KW-0496">Mitochondrion</keyword>
<evidence type="ECO:0000256" key="4">
    <source>
        <dbReference type="ARBA" id="ARBA00023128"/>
    </source>
</evidence>
<dbReference type="Pfam" id="PF01016">
    <property type="entry name" value="Ribosomal_L27"/>
    <property type="match status" value="1"/>
</dbReference>
<feature type="region of interest" description="Disordered" evidence="7">
    <location>
        <begin position="238"/>
        <end position="266"/>
    </location>
</feature>
<dbReference type="Gene3D" id="2.40.50.100">
    <property type="match status" value="1"/>
</dbReference>
<feature type="compositionally biased region" description="Polar residues" evidence="7">
    <location>
        <begin position="66"/>
        <end position="79"/>
    </location>
</feature>
<dbReference type="GO" id="GO:0003735">
    <property type="term" value="F:structural constituent of ribosome"/>
    <property type="evidence" value="ECO:0007669"/>
    <property type="project" value="InterPro"/>
</dbReference>
<dbReference type="GO" id="GO:0006412">
    <property type="term" value="P:translation"/>
    <property type="evidence" value="ECO:0007669"/>
    <property type="project" value="InterPro"/>
</dbReference>
<protein>
    <recommendedName>
        <fullName evidence="6">Large ribosomal subunit protein bL27m</fullName>
    </recommendedName>
</protein>
<dbReference type="SUPFAM" id="SSF110324">
    <property type="entry name" value="Ribosomal L27 protein-like"/>
    <property type="match status" value="1"/>
</dbReference>
<dbReference type="PANTHER" id="PTHR15893:SF0">
    <property type="entry name" value="LARGE RIBOSOMAL SUBUNIT PROTEIN BL27M"/>
    <property type="match status" value="1"/>
</dbReference>
<dbReference type="FunFam" id="2.40.50.100:FF:000042">
    <property type="entry name" value="50S ribosomal protein L27"/>
    <property type="match status" value="1"/>
</dbReference>
<dbReference type="PANTHER" id="PTHR15893">
    <property type="entry name" value="RIBOSOMAL PROTEIN L27"/>
    <property type="match status" value="1"/>
</dbReference>
<feature type="region of interest" description="Disordered" evidence="7">
    <location>
        <begin position="66"/>
        <end position="87"/>
    </location>
</feature>
<dbReference type="AlphaFoldDB" id="A0A2B7XLG7"/>
<dbReference type="InterPro" id="IPR018261">
    <property type="entry name" value="Ribosomal_bL27_CS"/>
</dbReference>
<keyword evidence="9" id="KW-1185">Reference proteome</keyword>
<comment type="caution">
    <text evidence="8">The sequence shown here is derived from an EMBL/GenBank/DDBJ whole genome shotgun (WGS) entry which is preliminary data.</text>
</comment>
<dbReference type="EMBL" id="PDNA01000153">
    <property type="protein sequence ID" value="PGH09407.1"/>
    <property type="molecule type" value="Genomic_DNA"/>
</dbReference>
<organism evidence="8 9">
    <name type="scientific">Polytolypa hystricis (strain UAMH7299)</name>
    <dbReference type="NCBI Taxonomy" id="1447883"/>
    <lineage>
        <taxon>Eukaryota</taxon>
        <taxon>Fungi</taxon>
        <taxon>Dikarya</taxon>
        <taxon>Ascomycota</taxon>
        <taxon>Pezizomycotina</taxon>
        <taxon>Eurotiomycetes</taxon>
        <taxon>Eurotiomycetidae</taxon>
        <taxon>Onygenales</taxon>
        <taxon>Onygenales incertae sedis</taxon>
        <taxon>Polytolypa</taxon>
    </lineage>
</organism>
<evidence type="ECO:0000256" key="1">
    <source>
        <dbReference type="ARBA" id="ARBA00004173"/>
    </source>
</evidence>
<dbReference type="InterPro" id="IPR001684">
    <property type="entry name" value="Ribosomal_bL27"/>
</dbReference>
<dbReference type="PROSITE" id="PS00831">
    <property type="entry name" value="RIBOSOMAL_L27"/>
    <property type="match status" value="1"/>
</dbReference>
<reference evidence="8 9" key="1">
    <citation type="submission" date="2017-10" db="EMBL/GenBank/DDBJ databases">
        <title>Comparative genomics in systemic dimorphic fungi from Ajellomycetaceae.</title>
        <authorList>
            <person name="Munoz J.F."/>
            <person name="Mcewen J.G."/>
            <person name="Clay O.K."/>
            <person name="Cuomo C.A."/>
        </authorList>
    </citation>
    <scope>NUCLEOTIDE SEQUENCE [LARGE SCALE GENOMIC DNA]</scope>
    <source>
        <strain evidence="8 9">UAMH7299</strain>
    </source>
</reference>
<dbReference type="Proteomes" id="UP000224634">
    <property type="component" value="Unassembled WGS sequence"/>
</dbReference>
<proteinExistence type="inferred from homology"/>
<evidence type="ECO:0000256" key="2">
    <source>
        <dbReference type="ARBA" id="ARBA00010797"/>
    </source>
</evidence>
<name>A0A2B7XLG7_POLH7</name>
<evidence type="ECO:0000313" key="8">
    <source>
        <dbReference type="EMBL" id="PGH09407.1"/>
    </source>
</evidence>